<dbReference type="InterPro" id="IPR051540">
    <property type="entry name" value="S-2-haloacid_dehalogenase"/>
</dbReference>
<dbReference type="Gene3D" id="3.40.50.1000">
    <property type="entry name" value="HAD superfamily/HAD-like"/>
    <property type="match status" value="1"/>
</dbReference>
<evidence type="ECO:0000256" key="2">
    <source>
        <dbReference type="ARBA" id="ARBA00022801"/>
    </source>
</evidence>
<sequence>CKALTFDLFGTVLDLAGSLTPHLKIFLDRRGSHTDPDTMWQQLRYRQRIEQYQDTLLELGHSGYLETVQKAFVYVARANKLNPNSEEISRFMEGWQLLSPFSECVAALHRLSKHYKLVALSNGNPLFLEHLVENRIQFDFDDVISVEQAGFFKPKSGVYRRAARNLELEPGEIIMVSANSFDVMGARSCGFRGVYVNRYDLPFEATYEIYEPDLTVVDFSQLSVELT</sequence>
<evidence type="ECO:0000256" key="1">
    <source>
        <dbReference type="ARBA" id="ARBA00008106"/>
    </source>
</evidence>
<accession>A0A381T0P1</accession>
<evidence type="ECO:0008006" key="4">
    <source>
        <dbReference type="Google" id="ProtNLM"/>
    </source>
</evidence>
<comment type="similarity">
    <text evidence="1">Belongs to the HAD-like hydrolase superfamily. S-2-haloalkanoic acid dehalogenase family.</text>
</comment>
<dbReference type="InterPro" id="IPR023214">
    <property type="entry name" value="HAD_sf"/>
</dbReference>
<evidence type="ECO:0000313" key="3">
    <source>
        <dbReference type="EMBL" id="SVA09810.1"/>
    </source>
</evidence>
<dbReference type="InterPro" id="IPR006439">
    <property type="entry name" value="HAD-SF_hydro_IA"/>
</dbReference>
<dbReference type="InterPro" id="IPR036412">
    <property type="entry name" value="HAD-like_sf"/>
</dbReference>
<organism evidence="3">
    <name type="scientific">marine metagenome</name>
    <dbReference type="NCBI Taxonomy" id="408172"/>
    <lineage>
        <taxon>unclassified sequences</taxon>
        <taxon>metagenomes</taxon>
        <taxon>ecological metagenomes</taxon>
    </lineage>
</organism>
<feature type="non-terminal residue" evidence="3">
    <location>
        <position position="1"/>
    </location>
</feature>
<gene>
    <name evidence="3" type="ORF">METZ01_LOCUS62664</name>
</gene>
<dbReference type="AlphaFoldDB" id="A0A381T0P1"/>
<dbReference type="GO" id="GO:0019120">
    <property type="term" value="F:hydrolase activity, acting on acid halide bonds, in C-halide compounds"/>
    <property type="evidence" value="ECO:0007669"/>
    <property type="project" value="InterPro"/>
</dbReference>
<dbReference type="Gene3D" id="1.10.150.240">
    <property type="entry name" value="Putative phosphatase, domain 2"/>
    <property type="match status" value="1"/>
</dbReference>
<dbReference type="InterPro" id="IPR023198">
    <property type="entry name" value="PGP-like_dom2"/>
</dbReference>
<protein>
    <recommendedName>
        <fullName evidence="4">Haloacid dehalogenase, type II</fullName>
    </recommendedName>
</protein>
<dbReference type="SFLD" id="SFLDS00003">
    <property type="entry name" value="Haloacid_Dehalogenase"/>
    <property type="match status" value="1"/>
</dbReference>
<keyword evidence="2" id="KW-0378">Hydrolase</keyword>
<dbReference type="NCBIfam" id="TIGR01428">
    <property type="entry name" value="HAD_type_II"/>
    <property type="match status" value="1"/>
</dbReference>
<dbReference type="SFLD" id="SFLDG01129">
    <property type="entry name" value="C1.5:_HAD__Beta-PGM__Phosphata"/>
    <property type="match status" value="1"/>
</dbReference>
<dbReference type="PANTHER" id="PTHR43316:SF3">
    <property type="entry name" value="HALOACID DEHALOGENASE, TYPE II (AFU_ORTHOLOGUE AFUA_2G07750)-RELATED"/>
    <property type="match status" value="1"/>
</dbReference>
<dbReference type="PANTHER" id="PTHR43316">
    <property type="entry name" value="HYDROLASE, HALOACID DELAHOGENASE-RELATED"/>
    <property type="match status" value="1"/>
</dbReference>
<name>A0A381T0P1_9ZZZZ</name>
<dbReference type="Pfam" id="PF00702">
    <property type="entry name" value="Hydrolase"/>
    <property type="match status" value="1"/>
</dbReference>
<proteinExistence type="inferred from homology"/>
<dbReference type="InterPro" id="IPR006328">
    <property type="entry name" value="2-HAD"/>
</dbReference>
<dbReference type="NCBIfam" id="TIGR01493">
    <property type="entry name" value="HAD-SF-IA-v2"/>
    <property type="match status" value="1"/>
</dbReference>
<dbReference type="PRINTS" id="PR00413">
    <property type="entry name" value="HADHALOGNASE"/>
</dbReference>
<dbReference type="SUPFAM" id="SSF56784">
    <property type="entry name" value="HAD-like"/>
    <property type="match status" value="1"/>
</dbReference>
<dbReference type="EMBL" id="UINC01003854">
    <property type="protein sequence ID" value="SVA09810.1"/>
    <property type="molecule type" value="Genomic_DNA"/>
</dbReference>
<reference evidence="3" key="1">
    <citation type="submission" date="2018-05" db="EMBL/GenBank/DDBJ databases">
        <authorList>
            <person name="Lanie J.A."/>
            <person name="Ng W.-L."/>
            <person name="Kazmierczak K.M."/>
            <person name="Andrzejewski T.M."/>
            <person name="Davidsen T.M."/>
            <person name="Wayne K.J."/>
            <person name="Tettelin H."/>
            <person name="Glass J.I."/>
            <person name="Rusch D."/>
            <person name="Podicherti R."/>
            <person name="Tsui H.-C.T."/>
            <person name="Winkler M.E."/>
        </authorList>
    </citation>
    <scope>NUCLEOTIDE SEQUENCE</scope>
</reference>